<keyword evidence="1" id="KW-0677">Repeat</keyword>
<evidence type="ECO:0000256" key="2">
    <source>
        <dbReference type="ARBA" id="ARBA00023043"/>
    </source>
</evidence>
<dbReference type="PROSITE" id="PS50088">
    <property type="entry name" value="ANK_REPEAT"/>
    <property type="match status" value="6"/>
</dbReference>
<feature type="repeat" description="ANK" evidence="3">
    <location>
        <begin position="166"/>
        <end position="194"/>
    </location>
</feature>
<dbReference type="SUPFAM" id="SSF48403">
    <property type="entry name" value="Ankyrin repeat"/>
    <property type="match status" value="2"/>
</dbReference>
<dbReference type="SMART" id="SM00248">
    <property type="entry name" value="ANK"/>
    <property type="match status" value="8"/>
</dbReference>
<feature type="repeat" description="ANK" evidence="3">
    <location>
        <begin position="286"/>
        <end position="319"/>
    </location>
</feature>
<gene>
    <name evidence="4" type="ORF">PISL3812_02106</name>
</gene>
<dbReference type="Gene3D" id="1.25.40.20">
    <property type="entry name" value="Ankyrin repeat-containing domain"/>
    <property type="match status" value="3"/>
</dbReference>
<evidence type="ECO:0000256" key="3">
    <source>
        <dbReference type="PROSITE-ProRule" id="PRU00023"/>
    </source>
</evidence>
<feature type="repeat" description="ANK" evidence="3">
    <location>
        <begin position="361"/>
        <end position="397"/>
    </location>
</feature>
<name>A0A0U1LP84_TALIS</name>
<proteinExistence type="predicted"/>
<dbReference type="STRING" id="28573.A0A0U1LP84"/>
<protein>
    <submittedName>
        <fullName evidence="4">Uncharacterized protein</fullName>
    </submittedName>
</protein>
<feature type="repeat" description="ANK" evidence="3">
    <location>
        <begin position="92"/>
        <end position="124"/>
    </location>
</feature>
<dbReference type="OrthoDB" id="366390at2759"/>
<sequence length="464" mass="51185">MGEINLPWPPPIWAPDTLEYRRFFNASVSGDIKTIQEALDTREININARPKWNDWEGETALHRAAANGHLEIVKLLLSHGAEVDRRDDSPVGPKSAIHIAAHNGHVSVVQELIQNGADVTTRGEMEGTLLNFVLWQKKSISDKEYEIIDLVLNQENYDIHSWLFEMGGTILHQAAEIGDLKLIRYLVDRGADCNYIMPTYDEATVLCSAVSYNRLDACRLLIELGAQVTASAFASAWSMDMVELLKPRLSQSSISTSGILIKAHKPPFIRDLLRSQIVNVNDLDLSGRSALLEACTHPGLTEKIEILLELGADVHVRGSQVGSNLVIKGDMPLHRAVAVASSRTVALLIQAEADLEARNDKDQTPLIRAASYRRNKPRTEIFDVLIKAGADVNAVDSEHNTALHHLAIQNMHVRSPQESLTVFQSLVKAGALTNLTNSQGKTCMDLFSSSASFRKTVDEVLTTV</sequence>
<dbReference type="AlphaFoldDB" id="A0A0U1LP84"/>
<evidence type="ECO:0000313" key="4">
    <source>
        <dbReference type="EMBL" id="CRG84938.1"/>
    </source>
</evidence>
<reference evidence="4 5" key="1">
    <citation type="submission" date="2015-04" db="EMBL/GenBank/DDBJ databases">
        <authorList>
            <person name="Syromyatnikov M.Y."/>
            <person name="Popov V.N."/>
        </authorList>
    </citation>
    <scope>NUCLEOTIDE SEQUENCE [LARGE SCALE GENOMIC DNA]</scope>
    <source>
        <strain evidence="4">WF-38-12</strain>
    </source>
</reference>
<feature type="repeat" description="ANK" evidence="3">
    <location>
        <begin position="328"/>
        <end position="360"/>
    </location>
</feature>
<feature type="repeat" description="ANK" evidence="3">
    <location>
        <begin position="56"/>
        <end position="88"/>
    </location>
</feature>
<dbReference type="PANTHER" id="PTHR24171">
    <property type="entry name" value="ANKYRIN REPEAT DOMAIN-CONTAINING PROTEIN 39-RELATED"/>
    <property type="match status" value="1"/>
</dbReference>
<dbReference type="Proteomes" id="UP000054383">
    <property type="component" value="Unassembled WGS sequence"/>
</dbReference>
<dbReference type="OMA" id="KQMETIQ"/>
<keyword evidence="2 3" id="KW-0040">ANK repeat</keyword>
<dbReference type="PROSITE" id="PS50297">
    <property type="entry name" value="ANK_REP_REGION"/>
    <property type="match status" value="4"/>
</dbReference>
<accession>A0A0U1LP84</accession>
<organism evidence="4 5">
    <name type="scientific">Talaromyces islandicus</name>
    <name type="common">Penicillium islandicum</name>
    <dbReference type="NCBI Taxonomy" id="28573"/>
    <lineage>
        <taxon>Eukaryota</taxon>
        <taxon>Fungi</taxon>
        <taxon>Dikarya</taxon>
        <taxon>Ascomycota</taxon>
        <taxon>Pezizomycotina</taxon>
        <taxon>Eurotiomycetes</taxon>
        <taxon>Eurotiomycetidae</taxon>
        <taxon>Eurotiales</taxon>
        <taxon>Trichocomaceae</taxon>
        <taxon>Talaromyces</taxon>
        <taxon>Talaromyces sect. Islandici</taxon>
    </lineage>
</organism>
<dbReference type="PRINTS" id="PR01415">
    <property type="entry name" value="ANKYRIN"/>
</dbReference>
<evidence type="ECO:0000313" key="5">
    <source>
        <dbReference type="Proteomes" id="UP000054383"/>
    </source>
</evidence>
<evidence type="ECO:0000256" key="1">
    <source>
        <dbReference type="ARBA" id="ARBA00022737"/>
    </source>
</evidence>
<dbReference type="InterPro" id="IPR036770">
    <property type="entry name" value="Ankyrin_rpt-contain_sf"/>
</dbReference>
<dbReference type="EMBL" id="CVMT01000002">
    <property type="protein sequence ID" value="CRG84938.1"/>
    <property type="molecule type" value="Genomic_DNA"/>
</dbReference>
<keyword evidence="5" id="KW-1185">Reference proteome</keyword>
<dbReference type="InterPro" id="IPR002110">
    <property type="entry name" value="Ankyrin_rpt"/>
</dbReference>
<dbReference type="Pfam" id="PF12796">
    <property type="entry name" value="Ank_2"/>
    <property type="match status" value="3"/>
</dbReference>